<dbReference type="eggNOG" id="KOG0710">
    <property type="taxonomic scope" value="Eukaryota"/>
</dbReference>
<evidence type="ECO:0000313" key="6">
    <source>
        <dbReference type="Proteomes" id="UP000087171"/>
    </source>
</evidence>
<dbReference type="GeneID" id="101515117"/>
<accession>A0A1S2Y5F7</accession>
<dbReference type="AlphaFoldDB" id="A0A1S2Y5F7"/>
<proteinExistence type="inferred from homology"/>
<dbReference type="KEGG" id="cam:101515117"/>
<keyword evidence="4" id="KW-0472">Membrane</keyword>
<sequence>MAMRSRTPTSRTKPSIDPIYETFQPKSELKENEEAYFLHIYLPGFIKERVKITYVVSSQTLKIVGERQLLGTNKWSRFNQSYNVPENCEVTKLQGKFDNGTLIVAMPKKIPSPKSQVETIQEQGAISPRIPKGTTPSKSTTTTTRVQEEPIIRDKKSPSPSFVKGLNDLNKLKEQKGTPKDTFPTPSPKGKMSVLEKPFVEYSRPQNNIDEENNMQKGKAQKGQEEIEQKSIFKMDPIKKIDDEKIQEEIRKKTLLEKVKKQLYEDVKENVTNKKFEEEEKKMPCESSKVDQKYVDHNMFLEGKEIKTRKESKKGEKESLASKAIEKEKDTTIDKAKSHKKDQMYTKEKGIIKEMATSTSQIVKRIGEGKLNDQEKPLVANIGAAILVIVALGAYATYKFTSSSKN</sequence>
<reference evidence="7" key="2">
    <citation type="submission" date="2025-08" db="UniProtKB">
        <authorList>
            <consortium name="RefSeq"/>
        </authorList>
    </citation>
    <scope>IDENTIFICATION</scope>
    <source>
        <tissue evidence="7">Etiolated seedlings</tissue>
    </source>
</reference>
<dbReference type="Gene3D" id="2.60.40.790">
    <property type="match status" value="1"/>
</dbReference>
<dbReference type="OrthoDB" id="1431247at2759"/>
<dbReference type="InterPro" id="IPR008978">
    <property type="entry name" value="HSP20-like_chaperone"/>
</dbReference>
<keyword evidence="4" id="KW-1133">Transmembrane helix</keyword>
<feature type="compositionally biased region" description="Low complexity" evidence="3">
    <location>
        <begin position="131"/>
        <end position="144"/>
    </location>
</feature>
<comment type="similarity">
    <text evidence="1 2">Belongs to the small heat shock protein (HSP20) family.</text>
</comment>
<name>A0A1S2Y5F7_CICAR</name>
<feature type="region of interest" description="Disordered" evidence="3">
    <location>
        <begin position="127"/>
        <end position="150"/>
    </location>
</feature>
<protein>
    <submittedName>
        <fullName evidence="7">Inactive protein RESTRICTED TEV MOVEMENT 2-like</fullName>
    </submittedName>
</protein>
<evidence type="ECO:0000256" key="2">
    <source>
        <dbReference type="RuleBase" id="RU003616"/>
    </source>
</evidence>
<evidence type="ECO:0000259" key="5">
    <source>
        <dbReference type="PROSITE" id="PS01031"/>
    </source>
</evidence>
<keyword evidence="4" id="KW-0812">Transmembrane</keyword>
<dbReference type="InterPro" id="IPR002068">
    <property type="entry name" value="A-crystallin/Hsp20_dom"/>
</dbReference>
<evidence type="ECO:0000313" key="7">
    <source>
        <dbReference type="RefSeq" id="XP_004499611.1"/>
    </source>
</evidence>
<keyword evidence="6" id="KW-1185">Reference proteome</keyword>
<feature type="region of interest" description="Disordered" evidence="3">
    <location>
        <begin position="330"/>
        <end position="349"/>
    </location>
</feature>
<evidence type="ECO:0000256" key="3">
    <source>
        <dbReference type="SAM" id="MobiDB-lite"/>
    </source>
</evidence>
<gene>
    <name evidence="7" type="primary">LOC101515117</name>
</gene>
<dbReference type="SUPFAM" id="SSF49764">
    <property type="entry name" value="HSP20-like chaperones"/>
    <property type="match status" value="1"/>
</dbReference>
<feature type="transmembrane region" description="Helical" evidence="4">
    <location>
        <begin position="378"/>
        <end position="398"/>
    </location>
</feature>
<dbReference type="PaxDb" id="3827-XP_004499611.1"/>
<feature type="compositionally biased region" description="Basic and acidic residues" evidence="3">
    <location>
        <begin position="170"/>
        <end position="179"/>
    </location>
</feature>
<dbReference type="Pfam" id="PF00011">
    <property type="entry name" value="HSP20"/>
    <property type="match status" value="1"/>
</dbReference>
<dbReference type="CDD" id="cd06464">
    <property type="entry name" value="ACD_sHsps-like"/>
    <property type="match status" value="1"/>
</dbReference>
<feature type="region of interest" description="Disordered" evidence="3">
    <location>
        <begin position="170"/>
        <end position="192"/>
    </location>
</feature>
<evidence type="ECO:0000256" key="1">
    <source>
        <dbReference type="PROSITE-ProRule" id="PRU00285"/>
    </source>
</evidence>
<reference evidence="6" key="1">
    <citation type="journal article" date="2013" name="Nat. Biotechnol.">
        <title>Draft genome sequence of chickpea (Cicer arietinum) provides a resource for trait improvement.</title>
        <authorList>
            <person name="Varshney R.K."/>
            <person name="Song C."/>
            <person name="Saxena R.K."/>
            <person name="Azam S."/>
            <person name="Yu S."/>
            <person name="Sharpe A.G."/>
            <person name="Cannon S."/>
            <person name="Baek J."/>
            <person name="Rosen B.D."/>
            <person name="Tar'an B."/>
            <person name="Millan T."/>
            <person name="Zhang X."/>
            <person name="Ramsay L.D."/>
            <person name="Iwata A."/>
            <person name="Wang Y."/>
            <person name="Nelson W."/>
            <person name="Farmer A.D."/>
            <person name="Gaur P.M."/>
            <person name="Soderlund C."/>
            <person name="Penmetsa R.V."/>
            <person name="Xu C."/>
            <person name="Bharti A.K."/>
            <person name="He W."/>
            <person name="Winter P."/>
            <person name="Zhao S."/>
            <person name="Hane J.K."/>
            <person name="Carrasquilla-Garcia N."/>
            <person name="Condie J.A."/>
            <person name="Upadhyaya H.D."/>
            <person name="Luo M.C."/>
            <person name="Thudi M."/>
            <person name="Gowda C.L."/>
            <person name="Singh N.P."/>
            <person name="Lichtenzveig J."/>
            <person name="Gali K.K."/>
            <person name="Rubio J."/>
            <person name="Nadarajan N."/>
            <person name="Dolezel J."/>
            <person name="Bansal K.C."/>
            <person name="Xu X."/>
            <person name="Edwards D."/>
            <person name="Zhang G."/>
            <person name="Kahl G."/>
            <person name="Gil J."/>
            <person name="Singh K.B."/>
            <person name="Datta S.K."/>
            <person name="Jackson S.A."/>
            <person name="Wang J."/>
            <person name="Cook D.R."/>
        </authorList>
    </citation>
    <scope>NUCLEOTIDE SEQUENCE [LARGE SCALE GENOMIC DNA]</scope>
    <source>
        <strain evidence="6">cv. CDC Frontier</strain>
    </source>
</reference>
<dbReference type="RefSeq" id="XP_004499611.1">
    <property type="nucleotide sequence ID" value="XM_004499554.3"/>
</dbReference>
<organism evidence="6 7">
    <name type="scientific">Cicer arietinum</name>
    <name type="common">Chickpea</name>
    <name type="synonym">Garbanzo</name>
    <dbReference type="NCBI Taxonomy" id="3827"/>
    <lineage>
        <taxon>Eukaryota</taxon>
        <taxon>Viridiplantae</taxon>
        <taxon>Streptophyta</taxon>
        <taxon>Embryophyta</taxon>
        <taxon>Tracheophyta</taxon>
        <taxon>Spermatophyta</taxon>
        <taxon>Magnoliopsida</taxon>
        <taxon>eudicotyledons</taxon>
        <taxon>Gunneridae</taxon>
        <taxon>Pentapetalae</taxon>
        <taxon>rosids</taxon>
        <taxon>fabids</taxon>
        <taxon>Fabales</taxon>
        <taxon>Fabaceae</taxon>
        <taxon>Papilionoideae</taxon>
        <taxon>50 kb inversion clade</taxon>
        <taxon>NPAAA clade</taxon>
        <taxon>Hologalegina</taxon>
        <taxon>IRL clade</taxon>
        <taxon>Cicereae</taxon>
        <taxon>Cicer</taxon>
    </lineage>
</organism>
<dbReference type="PROSITE" id="PS01031">
    <property type="entry name" value="SHSP"/>
    <property type="match status" value="1"/>
</dbReference>
<dbReference type="Proteomes" id="UP000087171">
    <property type="component" value="Chromosome Ca5"/>
</dbReference>
<feature type="domain" description="SHSP" evidence="5">
    <location>
        <begin position="18"/>
        <end position="123"/>
    </location>
</feature>
<evidence type="ECO:0000256" key="4">
    <source>
        <dbReference type="SAM" id="Phobius"/>
    </source>
</evidence>